<reference evidence="1" key="1">
    <citation type="submission" date="2023-03" db="EMBL/GenBank/DDBJ databases">
        <title>Massive genome expansion in bonnet fungi (Mycena s.s.) driven by repeated elements and novel gene families across ecological guilds.</title>
        <authorList>
            <consortium name="Lawrence Berkeley National Laboratory"/>
            <person name="Harder C.B."/>
            <person name="Miyauchi S."/>
            <person name="Viragh M."/>
            <person name="Kuo A."/>
            <person name="Thoen E."/>
            <person name="Andreopoulos B."/>
            <person name="Lu D."/>
            <person name="Skrede I."/>
            <person name="Drula E."/>
            <person name="Henrissat B."/>
            <person name="Morin E."/>
            <person name="Kohler A."/>
            <person name="Barry K."/>
            <person name="LaButti K."/>
            <person name="Morin E."/>
            <person name="Salamov A."/>
            <person name="Lipzen A."/>
            <person name="Mereny Z."/>
            <person name="Hegedus B."/>
            <person name="Baldrian P."/>
            <person name="Stursova M."/>
            <person name="Weitz H."/>
            <person name="Taylor A."/>
            <person name="Grigoriev I.V."/>
            <person name="Nagy L.G."/>
            <person name="Martin F."/>
            <person name="Kauserud H."/>
        </authorList>
    </citation>
    <scope>NUCLEOTIDE SEQUENCE</scope>
    <source>
        <strain evidence="1">CBHHK067</strain>
    </source>
</reference>
<accession>A0AAD7CRX9</accession>
<dbReference type="Proteomes" id="UP001221757">
    <property type="component" value="Unassembled WGS sequence"/>
</dbReference>
<protein>
    <submittedName>
        <fullName evidence="1">Uncharacterized protein</fullName>
    </submittedName>
</protein>
<name>A0AAD7CRX9_MYCRO</name>
<comment type="caution">
    <text evidence="1">The sequence shown here is derived from an EMBL/GenBank/DDBJ whole genome shotgun (WGS) entry which is preliminary data.</text>
</comment>
<organism evidence="1 2">
    <name type="scientific">Mycena rosella</name>
    <name type="common">Pink bonnet</name>
    <name type="synonym">Agaricus rosellus</name>
    <dbReference type="NCBI Taxonomy" id="1033263"/>
    <lineage>
        <taxon>Eukaryota</taxon>
        <taxon>Fungi</taxon>
        <taxon>Dikarya</taxon>
        <taxon>Basidiomycota</taxon>
        <taxon>Agaricomycotina</taxon>
        <taxon>Agaricomycetes</taxon>
        <taxon>Agaricomycetidae</taxon>
        <taxon>Agaricales</taxon>
        <taxon>Marasmiineae</taxon>
        <taxon>Mycenaceae</taxon>
        <taxon>Mycena</taxon>
    </lineage>
</organism>
<evidence type="ECO:0000313" key="1">
    <source>
        <dbReference type="EMBL" id="KAJ7660505.1"/>
    </source>
</evidence>
<dbReference type="AlphaFoldDB" id="A0AAD7CRX9"/>
<gene>
    <name evidence="1" type="ORF">B0H17DRAFT_1145002</name>
</gene>
<proteinExistence type="predicted"/>
<dbReference type="EMBL" id="JARKIE010000260">
    <property type="protein sequence ID" value="KAJ7660505.1"/>
    <property type="molecule type" value="Genomic_DNA"/>
</dbReference>
<keyword evidence="2" id="KW-1185">Reference proteome</keyword>
<evidence type="ECO:0000313" key="2">
    <source>
        <dbReference type="Proteomes" id="UP001221757"/>
    </source>
</evidence>
<sequence length="282" mass="31210">MAPIRARGSCSSQKGSLRCALQARIEWSNFQRKRTRFEAGAGVLVENDLNRPKMEKKTARALCSANGYAESGIWDAEKGVDIWQAGGCDFAVRAGKGEKKGLGGIHMIQARVERAAPAGADSSRLNRSKHLAIVEFTRLAREWMRGREQSGAQIGYISIHIRVDSECIWSAGREKKQKKKRRGREQERERIVSWVTPALLVYYCAPEEKGAGLREVHTGATVPLLNTISDQAVAIWGELYERGGNTFARGEAEDRVPFAGSARTSEIPDEVQMFEPHVLAGD</sequence>